<dbReference type="RefSeq" id="WP_323222665.1">
    <property type="nucleotide sequence ID" value="NZ_JAYGHT010000073.1"/>
</dbReference>
<evidence type="ECO:0000259" key="1">
    <source>
        <dbReference type="Pfam" id="PF12323"/>
    </source>
</evidence>
<proteinExistence type="predicted"/>
<sequence>MLRSRKIRIYPSPELNQVWRKWLAACRYCYNQAIAMSRSGKRLSKLKLRNQVMQSDLPEWVKETPCHIPGPFHSRFKNAIGKS</sequence>
<protein>
    <submittedName>
        <fullName evidence="2">Helix-turn-helix domain-containing protein</fullName>
    </submittedName>
</protein>
<dbReference type="EMBL" id="JAYGHT010000073">
    <property type="protein sequence ID" value="MEA5520018.1"/>
    <property type="molecule type" value="Genomic_DNA"/>
</dbReference>
<reference evidence="2 3" key="1">
    <citation type="submission" date="2023-12" db="EMBL/GenBank/DDBJ databases">
        <title>Baltic Sea Cyanobacteria.</title>
        <authorList>
            <person name="Delbaje E."/>
            <person name="Fewer D.P."/>
            <person name="Shishido T.K."/>
        </authorList>
    </citation>
    <scope>NUCLEOTIDE SEQUENCE [LARGE SCALE GENOMIC DNA]</scope>
    <source>
        <strain evidence="2 3">CCNP 1315</strain>
    </source>
</reference>
<evidence type="ECO:0000313" key="3">
    <source>
        <dbReference type="Proteomes" id="UP001301728"/>
    </source>
</evidence>
<comment type="caution">
    <text evidence="2">The sequence shown here is derived from an EMBL/GenBank/DDBJ whole genome shotgun (WGS) entry which is preliminary data.</text>
</comment>
<feature type="domain" description="Transposase putative helix-turn-helix" evidence="1">
    <location>
        <begin position="1"/>
        <end position="37"/>
    </location>
</feature>
<organism evidence="2 3">
    <name type="scientific">Limnoraphis robusta CCNP1315</name>
    <dbReference type="NCBI Taxonomy" id="3110306"/>
    <lineage>
        <taxon>Bacteria</taxon>
        <taxon>Bacillati</taxon>
        <taxon>Cyanobacteriota</taxon>
        <taxon>Cyanophyceae</taxon>
        <taxon>Oscillatoriophycideae</taxon>
        <taxon>Oscillatoriales</taxon>
        <taxon>Sirenicapillariaceae</taxon>
        <taxon>Limnoraphis</taxon>
    </lineage>
</organism>
<dbReference type="Pfam" id="PF12323">
    <property type="entry name" value="HTH_OrfB_IS605"/>
    <property type="match status" value="1"/>
</dbReference>
<gene>
    <name evidence="2" type="ORF">VB854_13800</name>
</gene>
<name>A0ABU5U1J5_9CYAN</name>
<dbReference type="Proteomes" id="UP001301728">
    <property type="component" value="Unassembled WGS sequence"/>
</dbReference>
<keyword evidence="3" id="KW-1185">Reference proteome</keyword>
<evidence type="ECO:0000313" key="2">
    <source>
        <dbReference type="EMBL" id="MEA5520018.1"/>
    </source>
</evidence>
<dbReference type="InterPro" id="IPR021027">
    <property type="entry name" value="Transposase_put_HTH"/>
</dbReference>
<accession>A0ABU5U1J5</accession>